<name>A7EQQ7_SCLS1</name>
<feature type="compositionally biased region" description="Acidic residues" evidence="1">
    <location>
        <begin position="262"/>
        <end position="282"/>
    </location>
</feature>
<feature type="compositionally biased region" description="Basic and acidic residues" evidence="1">
    <location>
        <begin position="330"/>
        <end position="343"/>
    </location>
</feature>
<feature type="compositionally biased region" description="Basic and acidic residues" evidence="1">
    <location>
        <begin position="557"/>
        <end position="574"/>
    </location>
</feature>
<feature type="compositionally biased region" description="Basic residues" evidence="1">
    <location>
        <begin position="162"/>
        <end position="182"/>
    </location>
</feature>
<evidence type="ECO:0000256" key="1">
    <source>
        <dbReference type="SAM" id="MobiDB-lite"/>
    </source>
</evidence>
<dbReference type="Proteomes" id="UP000001312">
    <property type="component" value="Unassembled WGS sequence"/>
</dbReference>
<feature type="compositionally biased region" description="Basic residues" evidence="1">
    <location>
        <begin position="86"/>
        <end position="95"/>
    </location>
</feature>
<dbReference type="GeneID" id="5487296"/>
<dbReference type="KEGG" id="ssl:SS1G_07660"/>
<feature type="region of interest" description="Disordered" evidence="1">
    <location>
        <begin position="546"/>
        <end position="574"/>
    </location>
</feature>
<feature type="compositionally biased region" description="Basic residues" evidence="1">
    <location>
        <begin position="103"/>
        <end position="121"/>
    </location>
</feature>
<feature type="compositionally biased region" description="Acidic residues" evidence="1">
    <location>
        <begin position="125"/>
        <end position="156"/>
    </location>
</feature>
<dbReference type="EMBL" id="CH476630">
    <property type="protein sequence ID" value="EDN91799.1"/>
    <property type="molecule type" value="Genomic_DNA"/>
</dbReference>
<keyword evidence="3" id="KW-1185">Reference proteome</keyword>
<evidence type="ECO:0000313" key="2">
    <source>
        <dbReference type="EMBL" id="EDN91799.1"/>
    </source>
</evidence>
<protein>
    <submittedName>
        <fullName evidence="2">Uncharacterized protein</fullName>
    </submittedName>
</protein>
<accession>A7EQQ7</accession>
<dbReference type="AlphaFoldDB" id="A7EQQ7"/>
<gene>
    <name evidence="2" type="ORF">SS1G_07660</name>
</gene>
<feature type="region of interest" description="Disordered" evidence="1">
    <location>
        <begin position="80"/>
        <end position="428"/>
    </location>
</feature>
<organism evidence="2 3">
    <name type="scientific">Sclerotinia sclerotiorum (strain ATCC 18683 / 1980 / Ss-1)</name>
    <name type="common">White mold</name>
    <name type="synonym">Whetzelinia sclerotiorum</name>
    <dbReference type="NCBI Taxonomy" id="665079"/>
    <lineage>
        <taxon>Eukaryota</taxon>
        <taxon>Fungi</taxon>
        <taxon>Dikarya</taxon>
        <taxon>Ascomycota</taxon>
        <taxon>Pezizomycotina</taxon>
        <taxon>Leotiomycetes</taxon>
        <taxon>Helotiales</taxon>
        <taxon>Sclerotiniaceae</taxon>
        <taxon>Sclerotinia</taxon>
    </lineage>
</organism>
<proteinExistence type="predicted"/>
<feature type="compositionally biased region" description="Low complexity" evidence="1">
    <location>
        <begin position="375"/>
        <end position="395"/>
    </location>
</feature>
<feature type="compositionally biased region" description="Acidic residues" evidence="1">
    <location>
        <begin position="189"/>
        <end position="213"/>
    </location>
</feature>
<evidence type="ECO:0000313" key="3">
    <source>
        <dbReference type="Proteomes" id="UP000001312"/>
    </source>
</evidence>
<feature type="compositionally biased region" description="Basic residues" evidence="1">
    <location>
        <begin position="236"/>
        <end position="249"/>
    </location>
</feature>
<feature type="compositionally biased region" description="Basic and acidic residues" evidence="1">
    <location>
        <begin position="283"/>
        <end position="305"/>
    </location>
</feature>
<feature type="compositionally biased region" description="Polar residues" evidence="1">
    <location>
        <begin position="402"/>
        <end position="412"/>
    </location>
</feature>
<dbReference type="InParanoid" id="A7EQQ7"/>
<dbReference type="RefSeq" id="XP_001591035.1">
    <property type="nucleotide sequence ID" value="XM_001590985.1"/>
</dbReference>
<sequence>MVKDLYTCIKKQKEQLPRPTPGRRRYSMGNTYNTYRTNPILELLEEEYQSNKNLEIKKKGRPRCERYDLDGDLSPRRVEAWESRGKSRHGVRQRAVRGAGRSRAIRSAKSHKKTKTRKRKRMDFIEDDEDDSDSEDSEIETSDDDSDSNSDSDDDSAVDRRKMSKSVKRRRNQQSRRKRPGKREKVINENEDEDEDEYLEEKDDDDGDEEEQDEQRKNDKRKKSQSKQNARENSKKRVKAKTQPRSKVKKLIEDDKIALLGTEDDDNDDDEGDDAEDEDEQEDTSKTQESETKGRAKGKEIEKPNPYRWTNPSPIFDKNKSSIYQRARAKGSDRESIRQLEIQRHRKRRERESSSLQKPKKSVSGDTGDDDWTDTDASSLATSKRSGSTSSRLSSLFGPRNRSLTPETTSHLMSPISPLTRPSISSRTGETTFGATVIRASPLQEIVSADSLPANPEPNDTIITPPPAVHQRALSPMPKAGDPCMEGMKKVIFMSRAVSGDALVADYGRVRVRVRENAAETWNGLCAVARKGGSIGYVGGIEEGRNAVGRGANKNTGNDRSRSQNRENDEGTDKEEAVRLMLIGLNIELKVK</sequence>
<reference evidence="3" key="1">
    <citation type="journal article" date="2011" name="PLoS Genet.">
        <title>Genomic analysis of the necrotrophic fungal pathogens Sclerotinia sclerotiorum and Botrytis cinerea.</title>
        <authorList>
            <person name="Amselem J."/>
            <person name="Cuomo C.A."/>
            <person name="van Kan J.A."/>
            <person name="Viaud M."/>
            <person name="Benito E.P."/>
            <person name="Couloux A."/>
            <person name="Coutinho P.M."/>
            <person name="de Vries R.P."/>
            <person name="Dyer P.S."/>
            <person name="Fillinger S."/>
            <person name="Fournier E."/>
            <person name="Gout L."/>
            <person name="Hahn M."/>
            <person name="Kohn L."/>
            <person name="Lapalu N."/>
            <person name="Plummer K.M."/>
            <person name="Pradier J.M."/>
            <person name="Quevillon E."/>
            <person name="Sharon A."/>
            <person name="Simon A."/>
            <person name="ten Have A."/>
            <person name="Tudzynski B."/>
            <person name="Tudzynski P."/>
            <person name="Wincker P."/>
            <person name="Andrew M."/>
            <person name="Anthouard V."/>
            <person name="Beever R.E."/>
            <person name="Beffa R."/>
            <person name="Benoit I."/>
            <person name="Bouzid O."/>
            <person name="Brault B."/>
            <person name="Chen Z."/>
            <person name="Choquer M."/>
            <person name="Collemare J."/>
            <person name="Cotton P."/>
            <person name="Danchin E.G."/>
            <person name="Da Silva C."/>
            <person name="Gautier A."/>
            <person name="Giraud C."/>
            <person name="Giraud T."/>
            <person name="Gonzalez C."/>
            <person name="Grossetete S."/>
            <person name="Guldener U."/>
            <person name="Henrissat B."/>
            <person name="Howlett B.J."/>
            <person name="Kodira C."/>
            <person name="Kretschmer M."/>
            <person name="Lappartient A."/>
            <person name="Leroch M."/>
            <person name="Levis C."/>
            <person name="Mauceli E."/>
            <person name="Neuveglise C."/>
            <person name="Oeser B."/>
            <person name="Pearson M."/>
            <person name="Poulain J."/>
            <person name="Poussereau N."/>
            <person name="Quesneville H."/>
            <person name="Rascle C."/>
            <person name="Schumacher J."/>
            <person name="Segurens B."/>
            <person name="Sexton A."/>
            <person name="Silva E."/>
            <person name="Sirven C."/>
            <person name="Soanes D.M."/>
            <person name="Talbot N.J."/>
            <person name="Templeton M."/>
            <person name="Yandava C."/>
            <person name="Yarden O."/>
            <person name="Zeng Q."/>
            <person name="Rollins J.A."/>
            <person name="Lebrun M.H."/>
            <person name="Dickman M."/>
        </authorList>
    </citation>
    <scope>NUCLEOTIDE SEQUENCE [LARGE SCALE GENOMIC DNA]</scope>
    <source>
        <strain evidence="3">ATCC 18683 / 1980 / Ss-1</strain>
    </source>
</reference>